<feature type="binding site" evidence="7">
    <location>
        <position position="454"/>
    </location>
    <ligand>
        <name>hybrid [4Fe-2O-2S] cluster</name>
        <dbReference type="ChEBI" id="CHEBI:60519"/>
    </ligand>
</feature>
<dbReference type="NCBIfam" id="TIGR01703">
    <property type="entry name" value="hybrid_clust"/>
    <property type="match status" value="1"/>
</dbReference>
<keyword evidence="5 7" id="KW-0408">Iron</keyword>
<feature type="binding site" evidence="7">
    <location>
        <position position="3"/>
    </location>
    <ligand>
        <name>[4Fe-4S] cluster</name>
        <dbReference type="ChEBI" id="CHEBI:49883"/>
    </ligand>
</feature>
<feature type="binding site" evidence="7">
    <location>
        <position position="21"/>
    </location>
    <ligand>
        <name>[4Fe-4S] cluster</name>
        <dbReference type="ChEBI" id="CHEBI:49883"/>
    </ligand>
</feature>
<feature type="binding site" evidence="7">
    <location>
        <position position="307"/>
    </location>
    <ligand>
        <name>hybrid [4Fe-2O-2S] cluster</name>
        <dbReference type="ChEBI" id="CHEBI:60519"/>
    </ligand>
</feature>
<dbReference type="GO" id="GO:0005737">
    <property type="term" value="C:cytoplasm"/>
    <property type="evidence" value="ECO:0007669"/>
    <property type="project" value="UniProtKB-SubCell"/>
</dbReference>
<sequence length="548" mass="59211">MFCFQCQETAKNTGCTIKGVCGKPEETADLQDLLIYVCKGIAVYGEALKAKGTVDKSAGRFICEALFTTITNVAWDNDVIVDRIKQALKVRNSVREKLGAEVPGALPDCATWTATDKQAIIDKALSDPMRITATQNEDVRSLRELLIIGSKGIAAYADHAAILGHGKDDIYGFLMEALASTTKELSTDEMVAMVMKAGETAVNTMALLDEANTKAYGHPEITEVNIGVGKNPGILISGHDLKDMEELLKQTEGKGVDVYTHGEMLPANYYPAFKKYGHFIGNYGGSWWHQNKDFETFNGAIVLTTNCLIPIKKENTYLDRLFTTGVVNYPGVKHIAGRPAGGAKDFSAVVERAKQCAPPQEIESGKIVGGFAHNQVLALADKVIDAVKSGAIKRFVVMAGCDGRQKSRGYFTEVAENLPKDTVILTAGCAKYRYNKLALGDIGGIPRVLDAGQCNDSYSLAVIALKLKEAFGLKDINELPVSYDIAWYEQKAVAVLLALLFLGVKGIRLGPTLPGFLSPNVANVLVEKFDIKPIGTVEEDIAAMMAGK</sequence>
<evidence type="ECO:0000256" key="7">
    <source>
        <dbReference type="HAMAP-Rule" id="MF_00069"/>
    </source>
</evidence>
<dbReference type="InterPro" id="IPR016099">
    <property type="entry name" value="Prismane-like_a/b-sand"/>
</dbReference>
<comment type="catalytic activity">
    <reaction evidence="7">
        <text>A + NH4(+) + H2O = hydroxylamine + AH2 + H(+)</text>
        <dbReference type="Rhea" id="RHEA:22052"/>
        <dbReference type="ChEBI" id="CHEBI:13193"/>
        <dbReference type="ChEBI" id="CHEBI:15377"/>
        <dbReference type="ChEBI" id="CHEBI:15378"/>
        <dbReference type="ChEBI" id="CHEBI:15429"/>
        <dbReference type="ChEBI" id="CHEBI:17499"/>
        <dbReference type="ChEBI" id="CHEBI:28938"/>
        <dbReference type="EC" id="1.7.99.1"/>
    </reaction>
</comment>
<dbReference type="GO" id="GO:0046872">
    <property type="term" value="F:metal ion binding"/>
    <property type="evidence" value="ECO:0007669"/>
    <property type="project" value="UniProtKB-KW"/>
</dbReference>
<gene>
    <name evidence="7 8" type="primary">hcp</name>
    <name evidence="8" type="ORF">DSCO28_72710</name>
</gene>
<feature type="modified residue" description="Cysteine persulfide" evidence="7">
    <location>
        <position position="401"/>
    </location>
</feature>
<evidence type="ECO:0000313" key="8">
    <source>
        <dbReference type="EMBL" id="BBO86705.1"/>
    </source>
</evidence>
<name>A0A5K8A289_9BACT</name>
<dbReference type="RefSeq" id="WP_155326290.1">
    <property type="nucleotide sequence ID" value="NZ_AP021877.1"/>
</dbReference>
<dbReference type="FunFam" id="3.40.50.2030:FF:000002">
    <property type="entry name" value="Hydroxylamine reductase"/>
    <property type="match status" value="1"/>
</dbReference>
<feature type="binding site" description="via persulfide group" evidence="7">
    <location>
        <position position="401"/>
    </location>
    <ligand>
        <name>hybrid [4Fe-2O-2S] cluster</name>
        <dbReference type="ChEBI" id="CHEBI:60519"/>
    </ligand>
</feature>
<feature type="binding site" evidence="7">
    <location>
        <position position="15"/>
    </location>
    <ligand>
        <name>[4Fe-4S] cluster</name>
        <dbReference type="ChEBI" id="CHEBI:49883"/>
    </ligand>
</feature>
<feature type="binding site" evidence="7">
    <location>
        <position position="6"/>
    </location>
    <ligand>
        <name>[4Fe-4S] cluster</name>
        <dbReference type="ChEBI" id="CHEBI:49883"/>
    </ligand>
</feature>
<comment type="similarity">
    <text evidence="7">Belongs to the HCP family.</text>
</comment>
<evidence type="ECO:0000256" key="2">
    <source>
        <dbReference type="ARBA" id="ARBA00022490"/>
    </source>
</evidence>
<dbReference type="GO" id="GO:0051539">
    <property type="term" value="F:4 iron, 4 sulfur cluster binding"/>
    <property type="evidence" value="ECO:0007669"/>
    <property type="project" value="UniProtKB-KW"/>
</dbReference>
<dbReference type="PIRSF" id="PIRSF000076">
    <property type="entry name" value="HCP"/>
    <property type="match status" value="1"/>
</dbReference>
<feature type="binding site" evidence="7">
    <location>
        <position position="239"/>
    </location>
    <ligand>
        <name>hybrid [4Fe-2O-2S] cluster</name>
        <dbReference type="ChEBI" id="CHEBI:60519"/>
    </ligand>
</feature>
<dbReference type="PANTHER" id="PTHR30109:SF0">
    <property type="entry name" value="HYDROXYLAMINE REDUCTASE"/>
    <property type="match status" value="1"/>
</dbReference>
<dbReference type="PANTHER" id="PTHR30109">
    <property type="entry name" value="HYDROXYLAMINE REDUCTASE"/>
    <property type="match status" value="1"/>
</dbReference>
<dbReference type="KEGG" id="dov:DSCO28_72710"/>
<dbReference type="Gene3D" id="1.20.1270.20">
    <property type="match status" value="2"/>
</dbReference>
<feature type="binding site" evidence="7">
    <location>
        <position position="491"/>
    </location>
    <ligand>
        <name>hybrid [4Fe-2O-2S] cluster</name>
        <dbReference type="ChEBI" id="CHEBI:60519"/>
    </ligand>
</feature>
<dbReference type="GO" id="GO:0050418">
    <property type="term" value="F:hydroxylamine reductase activity"/>
    <property type="evidence" value="ECO:0007669"/>
    <property type="project" value="UniProtKB-UniRule"/>
</dbReference>
<evidence type="ECO:0000256" key="3">
    <source>
        <dbReference type="ARBA" id="ARBA00022723"/>
    </source>
</evidence>
<comment type="function">
    <text evidence="7">Catalyzes the reduction of hydroxylamine to form NH(3) and H(2)O.</text>
</comment>
<keyword evidence="8" id="KW-0614">Plasmid</keyword>
<geneLocation type="plasmid" evidence="9">
    <name>do28_1 dna</name>
</geneLocation>
<dbReference type="SUPFAM" id="SSF56821">
    <property type="entry name" value="Prismane protein-like"/>
    <property type="match status" value="1"/>
</dbReference>
<dbReference type="AlphaFoldDB" id="A0A5K8A289"/>
<comment type="subcellular location">
    <subcellularLocation>
        <location evidence="1 7">Cytoplasm</location>
    </subcellularLocation>
</comment>
<reference evidence="8 9" key="1">
    <citation type="submission" date="2019-11" db="EMBL/GenBank/DDBJ databases">
        <title>Comparative genomics of hydrocarbon-degrading Desulfosarcina strains.</title>
        <authorList>
            <person name="Watanabe M."/>
            <person name="Kojima H."/>
            <person name="Fukui M."/>
        </authorList>
    </citation>
    <scope>NUCLEOTIDE SEQUENCE [LARGE SCALE GENOMIC DNA]</scope>
    <source>
        <strain evidence="8 9">28bB2T</strain>
        <plasmid evidence="9">do28_1 dna</plasmid>
    </source>
</reference>
<dbReference type="Pfam" id="PF03063">
    <property type="entry name" value="Prismane"/>
    <property type="match status" value="1"/>
</dbReference>
<dbReference type="InterPro" id="IPR004137">
    <property type="entry name" value="HCP/CODH"/>
</dbReference>
<dbReference type="NCBIfam" id="NF003658">
    <property type="entry name" value="PRK05290.1"/>
    <property type="match status" value="1"/>
</dbReference>
<dbReference type="EC" id="1.7.99.1" evidence="7"/>
<protein>
    <recommendedName>
        <fullName evidence="7">Hydroxylamine reductase</fullName>
        <ecNumber evidence="7">1.7.99.1</ecNumber>
    </recommendedName>
    <alternativeName>
        <fullName evidence="7">Hybrid-cluster protein</fullName>
        <shortName evidence="7">HCP</shortName>
    </alternativeName>
    <alternativeName>
        <fullName evidence="7">Prismane protein</fullName>
    </alternativeName>
</protein>
<evidence type="ECO:0000256" key="6">
    <source>
        <dbReference type="ARBA" id="ARBA00023014"/>
    </source>
</evidence>
<comment type="cofactor">
    <cofactor evidence="7">
        <name>[4Fe-4S] cluster</name>
        <dbReference type="ChEBI" id="CHEBI:49883"/>
    </cofactor>
    <text evidence="7">Binds 1 [4Fe-4S] cluster.</text>
</comment>
<dbReference type="CDD" id="cd01914">
    <property type="entry name" value="HCP"/>
    <property type="match status" value="1"/>
</dbReference>
<keyword evidence="7" id="KW-0004">4Fe-4S</keyword>
<dbReference type="GO" id="GO:0042542">
    <property type="term" value="P:response to hydrogen peroxide"/>
    <property type="evidence" value="ECO:0007669"/>
    <property type="project" value="TreeGrafter"/>
</dbReference>
<dbReference type="InterPro" id="IPR011254">
    <property type="entry name" value="Prismane-like_sf"/>
</dbReference>
<keyword evidence="6 7" id="KW-0411">Iron-sulfur</keyword>
<dbReference type="HAMAP" id="MF_00069">
    <property type="entry name" value="Hydroxylam_reduct"/>
    <property type="match status" value="1"/>
</dbReference>
<evidence type="ECO:0000256" key="4">
    <source>
        <dbReference type="ARBA" id="ARBA00023002"/>
    </source>
</evidence>
<evidence type="ECO:0000256" key="5">
    <source>
        <dbReference type="ARBA" id="ARBA00023004"/>
    </source>
</evidence>
<dbReference type="InterPro" id="IPR010048">
    <property type="entry name" value="Hydroxylam_reduct"/>
</dbReference>
<dbReference type="Proteomes" id="UP000425960">
    <property type="component" value="Plasmid Do28_1"/>
</dbReference>
<feature type="binding site" evidence="7">
    <location>
        <position position="429"/>
    </location>
    <ligand>
        <name>hybrid [4Fe-2O-2S] cluster</name>
        <dbReference type="ChEBI" id="CHEBI:60519"/>
    </ligand>
</feature>
<dbReference type="InterPro" id="IPR016100">
    <property type="entry name" value="Prismane_a-bundle"/>
</dbReference>
<feature type="binding site" evidence="7">
    <location>
        <position position="489"/>
    </location>
    <ligand>
        <name>hybrid [4Fe-2O-2S] cluster</name>
        <dbReference type="ChEBI" id="CHEBI:60519"/>
    </ligand>
</feature>
<proteinExistence type="inferred from homology"/>
<dbReference type="GO" id="GO:0004601">
    <property type="term" value="F:peroxidase activity"/>
    <property type="evidence" value="ECO:0007669"/>
    <property type="project" value="TreeGrafter"/>
</dbReference>
<keyword evidence="2 7" id="KW-0963">Cytoplasm</keyword>
<accession>A0A5K8A289</accession>
<keyword evidence="4 7" id="KW-0560">Oxidoreductase</keyword>
<evidence type="ECO:0000256" key="1">
    <source>
        <dbReference type="ARBA" id="ARBA00004496"/>
    </source>
</evidence>
<dbReference type="Gene3D" id="3.40.50.2030">
    <property type="match status" value="2"/>
</dbReference>
<evidence type="ECO:0000313" key="9">
    <source>
        <dbReference type="Proteomes" id="UP000425960"/>
    </source>
</evidence>
<dbReference type="EMBL" id="AP021877">
    <property type="protein sequence ID" value="BBO86705.1"/>
    <property type="molecule type" value="Genomic_DNA"/>
</dbReference>
<keyword evidence="3 7" id="KW-0479">Metal-binding</keyword>
<dbReference type="FunFam" id="3.40.50.2030:FF:000001">
    <property type="entry name" value="Hydroxylamine reductase"/>
    <property type="match status" value="1"/>
</dbReference>
<feature type="binding site" evidence="7">
    <location>
        <position position="263"/>
    </location>
    <ligand>
        <name>hybrid [4Fe-2O-2S] cluster</name>
        <dbReference type="ChEBI" id="CHEBI:60519"/>
    </ligand>
</feature>
<organism evidence="8 9">
    <name type="scientific">Desulfosarcina ovata subsp. sediminis</name>
    <dbReference type="NCBI Taxonomy" id="885957"/>
    <lineage>
        <taxon>Bacteria</taxon>
        <taxon>Pseudomonadati</taxon>
        <taxon>Thermodesulfobacteriota</taxon>
        <taxon>Desulfobacteria</taxon>
        <taxon>Desulfobacterales</taxon>
        <taxon>Desulfosarcinaceae</taxon>
        <taxon>Desulfosarcina</taxon>
    </lineage>
</organism>
<comment type="cofactor">
    <cofactor evidence="7">
        <name>hybrid [4Fe-2O-2S] cluster</name>
        <dbReference type="ChEBI" id="CHEBI:60519"/>
    </cofactor>
    <text evidence="7">Binds 1 hybrid [4Fe-2O-2S] cluster.</text>
</comment>